<feature type="region of interest" description="Disordered" evidence="1">
    <location>
        <begin position="30"/>
        <end position="52"/>
    </location>
</feature>
<organism evidence="2 3">
    <name type="scientific">Sclerotinia sclerotiorum (strain ATCC 18683 / 1980 / Ss-1)</name>
    <name type="common">White mold</name>
    <name type="synonym">Whetzelinia sclerotiorum</name>
    <dbReference type="NCBI Taxonomy" id="665079"/>
    <lineage>
        <taxon>Eukaryota</taxon>
        <taxon>Fungi</taxon>
        <taxon>Dikarya</taxon>
        <taxon>Ascomycota</taxon>
        <taxon>Pezizomycotina</taxon>
        <taxon>Leotiomycetes</taxon>
        <taxon>Helotiales</taxon>
        <taxon>Sclerotiniaceae</taxon>
        <taxon>Sclerotinia</taxon>
    </lineage>
</organism>
<feature type="region of interest" description="Disordered" evidence="1">
    <location>
        <begin position="173"/>
        <end position="206"/>
    </location>
</feature>
<feature type="compositionally biased region" description="Polar residues" evidence="1">
    <location>
        <begin position="65"/>
        <end position="80"/>
    </location>
</feature>
<evidence type="ECO:0000313" key="2">
    <source>
        <dbReference type="EMBL" id="APA13496.1"/>
    </source>
</evidence>
<dbReference type="OrthoDB" id="3552591at2759"/>
<dbReference type="AlphaFoldDB" id="A0A1D9QEW6"/>
<protein>
    <submittedName>
        <fullName evidence="2">Uncharacterized protein</fullName>
    </submittedName>
</protein>
<proteinExistence type="predicted"/>
<feature type="compositionally biased region" description="Low complexity" evidence="1">
    <location>
        <begin position="81"/>
        <end position="97"/>
    </location>
</feature>
<sequence length="206" mass="22612">MGPRPSACHICGSGSSCCCHRPLYWDRTHPEPPNFSAPPVAEGVEPSPTDEFNELRIPRGAISAHLTSQQSSPFTDTPPKSRSSAAPTSDSSPATSNNSFGSLAYSASPFDSNNYFPTKTPRSSPVNSKSIGNQFRTLEPLPLVDNTSRLWAPKALRVTQNIAQTWTNSEAFTKNSAANNSQQSRKRTVTEASHYDNEEERYHKKR</sequence>
<evidence type="ECO:0000256" key="1">
    <source>
        <dbReference type="SAM" id="MobiDB-lite"/>
    </source>
</evidence>
<evidence type="ECO:0000313" key="3">
    <source>
        <dbReference type="Proteomes" id="UP000177798"/>
    </source>
</evidence>
<feature type="compositionally biased region" description="Basic and acidic residues" evidence="1">
    <location>
        <begin position="193"/>
        <end position="206"/>
    </location>
</feature>
<dbReference type="Proteomes" id="UP000177798">
    <property type="component" value="Chromosome 11"/>
</dbReference>
<name>A0A1D9QEW6_SCLS1</name>
<dbReference type="EMBL" id="CP017824">
    <property type="protein sequence ID" value="APA13496.1"/>
    <property type="molecule type" value="Genomic_DNA"/>
</dbReference>
<feature type="region of interest" description="Disordered" evidence="1">
    <location>
        <begin position="64"/>
        <end position="97"/>
    </location>
</feature>
<accession>A0A1D9QEW6</accession>
<feature type="compositionally biased region" description="Polar residues" evidence="1">
    <location>
        <begin position="173"/>
        <end position="183"/>
    </location>
</feature>
<gene>
    <name evidence="2" type="ORF">sscle_11g082660</name>
</gene>
<dbReference type="PROSITE" id="PS51257">
    <property type="entry name" value="PROKAR_LIPOPROTEIN"/>
    <property type="match status" value="1"/>
</dbReference>
<reference evidence="3" key="1">
    <citation type="journal article" date="2017" name="Genome Biol. Evol.">
        <title>The complete genome sequence of the phytopathogenic fungus Sclerotinia sclerotiorum reveals insights into the genome architecture of broad host range pathogens.</title>
        <authorList>
            <person name="Derbyshire M."/>
            <person name="Denton-Giles M."/>
            <person name="Hegedus D."/>
            <person name="Seifbarghy S."/>
            <person name="Rollins J."/>
            <person name="van Kan J."/>
            <person name="Seidl M.F."/>
            <person name="Faino L."/>
            <person name="Mbengue M."/>
            <person name="Navaud O."/>
            <person name="Raffaele S."/>
            <person name="Hammond-Kosack K."/>
            <person name="Heard S."/>
            <person name="Oliver R."/>
        </authorList>
    </citation>
    <scope>NUCLEOTIDE SEQUENCE [LARGE SCALE GENOMIC DNA]</scope>
    <source>
        <strain evidence="3">ATCC 18683 / 1980 / Ss-1</strain>
    </source>
</reference>
<dbReference type="VEuPathDB" id="FungiDB:sscle_11g082660"/>